<sequence>MLLFLSFYMLDLIQYRLFEILFTLNGFVRLMVVGVSPFSRQPIYFLEERTRFNTGMSIQYLTMLIEFLSISTLQIAVIKPVKRF</sequence>
<evidence type="ECO:0000313" key="2">
    <source>
        <dbReference type="EMBL" id="ARI78274.1"/>
    </source>
</evidence>
<reference evidence="2 3" key="1">
    <citation type="submission" date="2017-04" db="EMBL/GenBank/DDBJ databases">
        <title>The whole genome sequencing and assembly of Halobacillus mangrovi strain.</title>
        <authorList>
            <person name="Lee S.-J."/>
            <person name="Park M.-K."/>
            <person name="Kim J.-Y."/>
            <person name="Lee Y.-J."/>
            <person name="Yi H."/>
            <person name="Bahn Y.-S."/>
            <person name="Kim J.F."/>
            <person name="Lee D.-W."/>
        </authorList>
    </citation>
    <scope>NUCLEOTIDE SEQUENCE [LARGE SCALE GENOMIC DNA]</scope>
    <source>
        <strain evidence="2 3">KTB 131</strain>
    </source>
</reference>
<evidence type="ECO:0000313" key="3">
    <source>
        <dbReference type="Proteomes" id="UP000192527"/>
    </source>
</evidence>
<proteinExistence type="predicted"/>
<keyword evidence="1" id="KW-0472">Membrane</keyword>
<dbReference type="KEGG" id="hmn:HM131_16155"/>
<feature type="transmembrane region" description="Helical" evidence="1">
    <location>
        <begin position="20"/>
        <end position="38"/>
    </location>
</feature>
<accession>A0A1W5ZYD3</accession>
<gene>
    <name evidence="2" type="ORF">HM131_16155</name>
</gene>
<keyword evidence="1" id="KW-1133">Transmembrane helix</keyword>
<name>A0A1W5ZYD3_9BACI</name>
<dbReference type="EMBL" id="CP020772">
    <property type="protein sequence ID" value="ARI78274.1"/>
    <property type="molecule type" value="Genomic_DNA"/>
</dbReference>
<keyword evidence="3" id="KW-1185">Reference proteome</keyword>
<feature type="transmembrane region" description="Helical" evidence="1">
    <location>
        <begin position="58"/>
        <end position="78"/>
    </location>
</feature>
<keyword evidence="1" id="KW-0812">Transmembrane</keyword>
<organism evidence="2 3">
    <name type="scientific">Halobacillus mangrovi</name>
    <dbReference type="NCBI Taxonomy" id="402384"/>
    <lineage>
        <taxon>Bacteria</taxon>
        <taxon>Bacillati</taxon>
        <taxon>Bacillota</taxon>
        <taxon>Bacilli</taxon>
        <taxon>Bacillales</taxon>
        <taxon>Bacillaceae</taxon>
        <taxon>Halobacillus</taxon>
    </lineage>
</organism>
<evidence type="ECO:0000256" key="1">
    <source>
        <dbReference type="SAM" id="Phobius"/>
    </source>
</evidence>
<dbReference type="AlphaFoldDB" id="A0A1W5ZYD3"/>
<protein>
    <submittedName>
        <fullName evidence="2">Uncharacterized protein</fullName>
    </submittedName>
</protein>
<dbReference type="Proteomes" id="UP000192527">
    <property type="component" value="Chromosome"/>
</dbReference>